<dbReference type="KEGG" id="aprc:113855754"/>
<evidence type="ECO:0000313" key="3">
    <source>
        <dbReference type="RefSeq" id="XP_027343186.1"/>
    </source>
</evidence>
<accession>A0A8B8KHD6</accession>
<sequence length="200" mass="21918">MASAQCQKPNTTVEVCQPKCQNKPNTKVEACQPKSQHSSFGQKVSEITSKAFKGHHTRHASNQNQLQCFSQNQIESHGHNGSKTESHFCGQTQTQHDKKHGVSKTQITVTMVQAQITHTDQDPSAYGTTTSCFGAHAKKNGELNNKKERNLFQRIKNGISRHSNNEGSSSSSDSESDDEKCPKTKAGALKCTSVLHSPKI</sequence>
<dbReference type="GeneID" id="113855754"/>
<reference evidence="2" key="1">
    <citation type="journal article" date="2019" name="Toxins">
        <title>Detection of Abrin-Like and Prepropulchellin-Like Toxin Genes and Transcripts Using Whole Genome Sequencing and Full-Length Transcript Sequencing of Abrus precatorius.</title>
        <authorList>
            <person name="Hovde B.T."/>
            <person name="Daligault H.E."/>
            <person name="Hanschen E.R."/>
            <person name="Kunde Y.A."/>
            <person name="Johnson M.B."/>
            <person name="Starkenburg S.R."/>
            <person name="Johnson S.L."/>
        </authorList>
    </citation>
    <scope>NUCLEOTIDE SEQUENCE [LARGE SCALE GENOMIC DNA]</scope>
</reference>
<dbReference type="OrthoDB" id="1428482at2759"/>
<dbReference type="Proteomes" id="UP000694853">
    <property type="component" value="Unplaced"/>
</dbReference>
<evidence type="ECO:0000256" key="1">
    <source>
        <dbReference type="SAM" id="MobiDB-lite"/>
    </source>
</evidence>
<dbReference type="RefSeq" id="XP_027343186.1">
    <property type="nucleotide sequence ID" value="XM_027487385.1"/>
</dbReference>
<proteinExistence type="predicted"/>
<reference evidence="3" key="2">
    <citation type="submission" date="2025-08" db="UniProtKB">
        <authorList>
            <consortium name="RefSeq"/>
        </authorList>
    </citation>
    <scope>IDENTIFICATION</scope>
    <source>
        <tissue evidence="3">Young leaves</tissue>
    </source>
</reference>
<evidence type="ECO:0000313" key="2">
    <source>
        <dbReference type="Proteomes" id="UP000694853"/>
    </source>
</evidence>
<keyword evidence="2" id="KW-1185">Reference proteome</keyword>
<feature type="compositionally biased region" description="Basic and acidic residues" evidence="1">
    <location>
        <begin position="140"/>
        <end position="151"/>
    </location>
</feature>
<name>A0A8B8KHD6_ABRPR</name>
<organism evidence="2 3">
    <name type="scientific">Abrus precatorius</name>
    <name type="common">Indian licorice</name>
    <name type="synonym">Glycine abrus</name>
    <dbReference type="NCBI Taxonomy" id="3816"/>
    <lineage>
        <taxon>Eukaryota</taxon>
        <taxon>Viridiplantae</taxon>
        <taxon>Streptophyta</taxon>
        <taxon>Embryophyta</taxon>
        <taxon>Tracheophyta</taxon>
        <taxon>Spermatophyta</taxon>
        <taxon>Magnoliopsida</taxon>
        <taxon>eudicotyledons</taxon>
        <taxon>Gunneridae</taxon>
        <taxon>Pentapetalae</taxon>
        <taxon>rosids</taxon>
        <taxon>fabids</taxon>
        <taxon>Fabales</taxon>
        <taxon>Fabaceae</taxon>
        <taxon>Papilionoideae</taxon>
        <taxon>50 kb inversion clade</taxon>
        <taxon>NPAAA clade</taxon>
        <taxon>indigoferoid/millettioid clade</taxon>
        <taxon>Abreae</taxon>
        <taxon>Abrus</taxon>
    </lineage>
</organism>
<gene>
    <name evidence="3" type="primary">LOC113855754</name>
</gene>
<feature type="region of interest" description="Disordered" evidence="1">
    <location>
        <begin position="140"/>
        <end position="183"/>
    </location>
</feature>
<protein>
    <submittedName>
        <fullName evidence="3">Uncharacterized protein LOC113855754</fullName>
    </submittedName>
</protein>
<dbReference type="AlphaFoldDB" id="A0A8B8KHD6"/>